<evidence type="ECO:0000313" key="2">
    <source>
        <dbReference type="Proteomes" id="UP000005950"/>
    </source>
</evidence>
<comment type="caution">
    <text evidence="1">The sequence shown here is derived from an EMBL/GenBank/DDBJ whole genome shotgun (WGS) entry which is preliminary data.</text>
</comment>
<evidence type="ECO:0000313" key="1">
    <source>
        <dbReference type="EMBL" id="EEF69110.1"/>
    </source>
</evidence>
<dbReference type="HOGENOM" id="CLU_3008130_0_0_9"/>
<name>B9Y4D0_9FIRM</name>
<reference evidence="1 2" key="2">
    <citation type="submission" date="2009-02" db="EMBL/GenBank/DDBJ databases">
        <title>Draft genome sequence of Holdemania filiformis DSM 12042.</title>
        <authorList>
            <person name="Sudarsanam P."/>
            <person name="Ley R."/>
            <person name="Guruge J."/>
            <person name="Turnbaugh P.J."/>
            <person name="Mahowald M."/>
            <person name="Liep D."/>
            <person name="Gordon J."/>
        </authorList>
    </citation>
    <scope>NUCLEOTIDE SEQUENCE [LARGE SCALE GENOMIC DNA]</scope>
    <source>
        <strain evidence="1 2">DSM 12042</strain>
    </source>
</reference>
<sequence>MQAGVGGLSAKTRVFFRFAGSTFPVFKFMMPRMKYLGMIAYPGRFAVMIAWKKSQL</sequence>
<dbReference type="STRING" id="545696.HOLDEFILI_00661"/>
<reference evidence="1 2" key="1">
    <citation type="submission" date="2008-12" db="EMBL/GenBank/DDBJ databases">
        <authorList>
            <person name="Fulton L."/>
            <person name="Clifton S."/>
            <person name="Fulton B."/>
            <person name="Xu J."/>
            <person name="Minx P."/>
            <person name="Pepin K.H."/>
            <person name="Johnson M."/>
            <person name="Bhonagiri V."/>
            <person name="Nash W.E."/>
            <person name="Mardis E.R."/>
            <person name="Wilson R.K."/>
        </authorList>
    </citation>
    <scope>NUCLEOTIDE SEQUENCE [LARGE SCALE GENOMIC DNA]</scope>
    <source>
        <strain evidence="1 2">DSM 12042</strain>
    </source>
</reference>
<accession>B9Y4D0</accession>
<proteinExistence type="predicted"/>
<organism evidence="1 2">
    <name type="scientific">Holdemania filiformis DSM 12042</name>
    <dbReference type="NCBI Taxonomy" id="545696"/>
    <lineage>
        <taxon>Bacteria</taxon>
        <taxon>Bacillati</taxon>
        <taxon>Bacillota</taxon>
        <taxon>Erysipelotrichia</taxon>
        <taxon>Erysipelotrichales</taxon>
        <taxon>Erysipelotrichaceae</taxon>
        <taxon>Holdemania</taxon>
    </lineage>
</organism>
<dbReference type="Proteomes" id="UP000005950">
    <property type="component" value="Unassembled WGS sequence"/>
</dbReference>
<protein>
    <submittedName>
        <fullName evidence="1">Uncharacterized protein</fullName>
    </submittedName>
</protein>
<dbReference type="EMBL" id="ACCF01000046">
    <property type="protein sequence ID" value="EEF69110.1"/>
    <property type="molecule type" value="Genomic_DNA"/>
</dbReference>
<dbReference type="AlphaFoldDB" id="B9Y4D0"/>
<gene>
    <name evidence="1" type="ORF">HOLDEFILI_00661</name>
</gene>